<feature type="transmembrane region" description="Helical" evidence="1">
    <location>
        <begin position="541"/>
        <end position="561"/>
    </location>
</feature>
<keyword evidence="2" id="KW-0732">Signal</keyword>
<evidence type="ECO:0000313" key="4">
    <source>
        <dbReference type="EMBL" id="MBC3765619.1"/>
    </source>
</evidence>
<evidence type="ECO:0000313" key="5">
    <source>
        <dbReference type="Proteomes" id="UP000601768"/>
    </source>
</evidence>
<dbReference type="AlphaFoldDB" id="A0A8J6ISI8"/>
<sequence length="639" mass="70508">MKRFLTFRHVTHTLCALIGLVSVSVSAQQQSAESEPLPGLESFMDGLMNAQLKSSHIAGGTVSIVKDGKVLLAKGYGLADVEKRKPVSGEHTLFRPGSTSKLFTYTAVMQLVEQGKINLDDDANKYLTQFQIPATYEKPVTVRDLLTHTAGFEERFINMIVFDKKELEPMADFLKHSLPDRVRPAGKNSSYSNHAVAIAGLIVANVSGESFYDYVENHIFKPLGMNSSSFREPLPANLIDDMSVGYAWDEASQSYIGQKFEMVSKLAPAGSSSSTAADMAKFMLAHLNDGSYNGAQILSPDTTNLMHSKLYSKGYGGNAMAYGFYETSYKGLRMVGHGGDLIYFHSDMYLLPEKGFGIFMSFNTADTGDTRNIVITSVLDEYFTDKNVVPPVSPESFKQDVANYVGEYQFMRHSSSDVTKVAGILGGTLKVTAGDNNTLLISPLGGKFAQVNDNLFETVDFASPDFSKVTFQLDENGVADEIYLLPFMHAKKLGFLESSSTHQLLLALLLIGYISLFVSVYRQRKQHAGLPSQQRLLPRMLLVVGVINTLFIILFALAFALNYPTLFAKSAGAFMLIPLSLTLMLVGLVATVSLVYSTYLAWANGFWSVKRRVSYSLLTVLTLLFILLAYYYNLIGYHY</sequence>
<organism evidence="4 5">
    <name type="scientific">Neptunicella marina</name>
    <dbReference type="NCBI Taxonomy" id="2125989"/>
    <lineage>
        <taxon>Bacteria</taxon>
        <taxon>Pseudomonadati</taxon>
        <taxon>Pseudomonadota</taxon>
        <taxon>Gammaproteobacteria</taxon>
        <taxon>Alteromonadales</taxon>
        <taxon>Alteromonadaceae</taxon>
        <taxon>Neptunicella</taxon>
    </lineage>
</organism>
<gene>
    <name evidence="4" type="ORF">H8B19_07005</name>
</gene>
<feature type="transmembrane region" description="Helical" evidence="1">
    <location>
        <begin position="504"/>
        <end position="521"/>
    </location>
</feature>
<dbReference type="PANTHER" id="PTHR46825">
    <property type="entry name" value="D-ALANYL-D-ALANINE-CARBOXYPEPTIDASE/ENDOPEPTIDASE AMPH"/>
    <property type="match status" value="1"/>
</dbReference>
<dbReference type="Gene3D" id="3.40.710.10">
    <property type="entry name" value="DD-peptidase/beta-lactamase superfamily"/>
    <property type="match status" value="1"/>
</dbReference>
<dbReference type="GO" id="GO:0016787">
    <property type="term" value="F:hydrolase activity"/>
    <property type="evidence" value="ECO:0007669"/>
    <property type="project" value="UniProtKB-KW"/>
</dbReference>
<name>A0A8J6ISI8_9ALTE</name>
<dbReference type="InterPro" id="IPR001466">
    <property type="entry name" value="Beta-lactam-related"/>
</dbReference>
<keyword evidence="1" id="KW-0472">Membrane</keyword>
<evidence type="ECO:0000259" key="3">
    <source>
        <dbReference type="Pfam" id="PF00144"/>
    </source>
</evidence>
<dbReference type="EMBL" id="JACNEP010000004">
    <property type="protein sequence ID" value="MBC3765619.1"/>
    <property type="molecule type" value="Genomic_DNA"/>
</dbReference>
<comment type="caution">
    <text evidence="4">The sequence shown here is derived from an EMBL/GenBank/DDBJ whole genome shotgun (WGS) entry which is preliminary data.</text>
</comment>
<dbReference type="Pfam" id="PF00144">
    <property type="entry name" value="Beta-lactamase"/>
    <property type="match status" value="1"/>
</dbReference>
<evidence type="ECO:0000256" key="2">
    <source>
        <dbReference type="SAM" id="SignalP"/>
    </source>
</evidence>
<proteinExistence type="predicted"/>
<reference evidence="4" key="2">
    <citation type="submission" date="2020-08" db="EMBL/GenBank/DDBJ databases">
        <authorList>
            <person name="Lai Q."/>
        </authorList>
    </citation>
    <scope>NUCLEOTIDE SEQUENCE</scope>
    <source>
        <strain evidence="4">S27-2</strain>
    </source>
</reference>
<feature type="chain" id="PRO_5035206565" evidence="2">
    <location>
        <begin position="28"/>
        <end position="639"/>
    </location>
</feature>
<keyword evidence="1" id="KW-1133">Transmembrane helix</keyword>
<keyword evidence="4" id="KW-0378">Hydrolase</keyword>
<keyword evidence="1" id="KW-0812">Transmembrane</keyword>
<feature type="transmembrane region" description="Helical" evidence="1">
    <location>
        <begin position="613"/>
        <end position="632"/>
    </location>
</feature>
<reference evidence="4" key="1">
    <citation type="journal article" date="2018" name="Int. J. Syst. Evol. Microbiol.">
        <title>Neptunicella marina gen. nov., sp. nov., isolated from surface seawater.</title>
        <authorList>
            <person name="Liu X."/>
            <person name="Lai Q."/>
            <person name="Du Y."/>
            <person name="Zhang X."/>
            <person name="Liu Z."/>
            <person name="Sun F."/>
            <person name="Shao Z."/>
        </authorList>
    </citation>
    <scope>NUCLEOTIDE SEQUENCE</scope>
    <source>
        <strain evidence="4">S27-2</strain>
    </source>
</reference>
<dbReference type="PANTHER" id="PTHR46825:SF9">
    <property type="entry name" value="BETA-LACTAMASE-RELATED DOMAIN-CONTAINING PROTEIN"/>
    <property type="match status" value="1"/>
</dbReference>
<accession>A0A8J6ISI8</accession>
<keyword evidence="5" id="KW-1185">Reference proteome</keyword>
<dbReference type="SUPFAM" id="SSF56601">
    <property type="entry name" value="beta-lactamase/transpeptidase-like"/>
    <property type="match status" value="1"/>
</dbReference>
<dbReference type="InterPro" id="IPR050491">
    <property type="entry name" value="AmpC-like"/>
</dbReference>
<feature type="signal peptide" evidence="2">
    <location>
        <begin position="1"/>
        <end position="27"/>
    </location>
</feature>
<feature type="domain" description="Beta-lactamase-related" evidence="3">
    <location>
        <begin position="45"/>
        <end position="371"/>
    </location>
</feature>
<evidence type="ECO:0000256" key="1">
    <source>
        <dbReference type="SAM" id="Phobius"/>
    </source>
</evidence>
<dbReference type="InterPro" id="IPR012338">
    <property type="entry name" value="Beta-lactam/transpept-like"/>
</dbReference>
<dbReference type="RefSeq" id="WP_186506086.1">
    <property type="nucleotide sequence ID" value="NZ_JACNEP010000004.1"/>
</dbReference>
<protein>
    <submittedName>
        <fullName evidence="4">Serine hydrolase</fullName>
    </submittedName>
</protein>
<feature type="transmembrane region" description="Helical" evidence="1">
    <location>
        <begin position="573"/>
        <end position="601"/>
    </location>
</feature>
<dbReference type="Proteomes" id="UP000601768">
    <property type="component" value="Unassembled WGS sequence"/>
</dbReference>